<protein>
    <submittedName>
        <fullName evidence="2">Uncharacterized protein</fullName>
    </submittedName>
</protein>
<accession>A0A4Y7IIH3</accession>
<evidence type="ECO:0000313" key="2">
    <source>
        <dbReference type="EMBL" id="RZC47238.1"/>
    </source>
</evidence>
<evidence type="ECO:0000313" key="3">
    <source>
        <dbReference type="Proteomes" id="UP000316621"/>
    </source>
</evidence>
<name>A0A4Y7IIH3_PAPSO</name>
<gene>
    <name evidence="2" type="ORF">C5167_040182</name>
</gene>
<sequence>MASFFTYHLIFIISLLLTFTCVNAEDPWWNFCNDNKKINSTKISSNIDHILPNLVSHTSVQGCTLLSSGSGNDRNAPSVSKKHQSKYEKLVPTKLMQEYCTSFVSTVAEPGFQNKGG</sequence>
<keyword evidence="1" id="KW-0732">Signal</keyword>
<reference evidence="2 3" key="1">
    <citation type="journal article" date="2018" name="Science">
        <title>The opium poppy genome and morphinan production.</title>
        <authorList>
            <person name="Guo L."/>
            <person name="Winzer T."/>
            <person name="Yang X."/>
            <person name="Li Y."/>
            <person name="Ning Z."/>
            <person name="He Z."/>
            <person name="Teodor R."/>
            <person name="Lu Y."/>
            <person name="Bowser T.A."/>
            <person name="Graham I.A."/>
            <person name="Ye K."/>
        </authorList>
    </citation>
    <scope>NUCLEOTIDE SEQUENCE [LARGE SCALE GENOMIC DNA]</scope>
    <source>
        <strain evidence="3">cv. HN1</strain>
        <tissue evidence="2">Leaves</tissue>
    </source>
</reference>
<proteinExistence type="predicted"/>
<feature type="signal peptide" evidence="1">
    <location>
        <begin position="1"/>
        <end position="24"/>
    </location>
</feature>
<feature type="chain" id="PRO_5021221368" evidence="1">
    <location>
        <begin position="25"/>
        <end position="117"/>
    </location>
</feature>
<dbReference type="Proteomes" id="UP000316621">
    <property type="component" value="Chromosome 1"/>
</dbReference>
<keyword evidence="3" id="KW-1185">Reference proteome</keyword>
<dbReference type="AlphaFoldDB" id="A0A4Y7IIH3"/>
<dbReference type="Gramene" id="RZC47238">
    <property type="protein sequence ID" value="RZC47238"/>
    <property type="gene ID" value="C5167_040182"/>
</dbReference>
<dbReference type="EMBL" id="CM010715">
    <property type="protein sequence ID" value="RZC47238.1"/>
    <property type="molecule type" value="Genomic_DNA"/>
</dbReference>
<organism evidence="2 3">
    <name type="scientific">Papaver somniferum</name>
    <name type="common">Opium poppy</name>
    <dbReference type="NCBI Taxonomy" id="3469"/>
    <lineage>
        <taxon>Eukaryota</taxon>
        <taxon>Viridiplantae</taxon>
        <taxon>Streptophyta</taxon>
        <taxon>Embryophyta</taxon>
        <taxon>Tracheophyta</taxon>
        <taxon>Spermatophyta</taxon>
        <taxon>Magnoliopsida</taxon>
        <taxon>Ranunculales</taxon>
        <taxon>Papaveraceae</taxon>
        <taxon>Papaveroideae</taxon>
        <taxon>Papaver</taxon>
    </lineage>
</organism>
<evidence type="ECO:0000256" key="1">
    <source>
        <dbReference type="SAM" id="SignalP"/>
    </source>
</evidence>